<dbReference type="AlphaFoldDB" id="A0A4Y2EZ94"/>
<dbReference type="GO" id="GO:0007218">
    <property type="term" value="P:neuropeptide signaling pathway"/>
    <property type="evidence" value="ECO:0007669"/>
    <property type="project" value="InterPro"/>
</dbReference>
<dbReference type="Proteomes" id="UP000499080">
    <property type="component" value="Unassembled WGS sequence"/>
</dbReference>
<feature type="region of interest" description="Disordered" evidence="9">
    <location>
        <begin position="144"/>
        <end position="166"/>
    </location>
</feature>
<evidence type="ECO:0000256" key="5">
    <source>
        <dbReference type="ARBA" id="ARBA00022525"/>
    </source>
</evidence>
<keyword evidence="7" id="KW-1015">Disulfide bond</keyword>
<organism evidence="10 11">
    <name type="scientific">Araneus ventricosus</name>
    <name type="common">Orbweaver spider</name>
    <name type="synonym">Epeira ventricosa</name>
    <dbReference type="NCBI Taxonomy" id="182803"/>
    <lineage>
        <taxon>Eukaryota</taxon>
        <taxon>Metazoa</taxon>
        <taxon>Ecdysozoa</taxon>
        <taxon>Arthropoda</taxon>
        <taxon>Chelicerata</taxon>
        <taxon>Arachnida</taxon>
        <taxon>Araneae</taxon>
        <taxon>Araneomorphae</taxon>
        <taxon>Entelegynae</taxon>
        <taxon>Araneoidea</taxon>
        <taxon>Araneidae</taxon>
        <taxon>Araneus</taxon>
    </lineage>
</organism>
<comment type="similarity">
    <text evidence="2">Belongs to the 7B2 family.</text>
</comment>
<dbReference type="EMBL" id="BGPR01000727">
    <property type="protein sequence ID" value="GBM33195.1"/>
    <property type="molecule type" value="Genomic_DNA"/>
</dbReference>
<dbReference type="GO" id="GO:0030234">
    <property type="term" value="F:enzyme regulator activity"/>
    <property type="evidence" value="ECO:0007669"/>
    <property type="project" value="TreeGrafter"/>
</dbReference>
<comment type="caution">
    <text evidence="10">The sequence shown here is derived from an EMBL/GenBank/DDBJ whole genome shotgun (WGS) entry which is preliminary data.</text>
</comment>
<evidence type="ECO:0000256" key="8">
    <source>
        <dbReference type="ARBA" id="ARBA00023186"/>
    </source>
</evidence>
<evidence type="ECO:0000313" key="11">
    <source>
        <dbReference type="Proteomes" id="UP000499080"/>
    </source>
</evidence>
<evidence type="ECO:0000256" key="6">
    <source>
        <dbReference type="ARBA" id="ARBA00022729"/>
    </source>
</evidence>
<dbReference type="PANTHER" id="PTHR12738:SF0">
    <property type="entry name" value="NEUROENDOCRINE PROTEIN 7B2"/>
    <property type="match status" value="1"/>
</dbReference>
<dbReference type="GO" id="GO:0046883">
    <property type="term" value="P:regulation of hormone secretion"/>
    <property type="evidence" value="ECO:0007669"/>
    <property type="project" value="TreeGrafter"/>
</dbReference>
<dbReference type="OrthoDB" id="9922675at2759"/>
<keyword evidence="4" id="KW-0813">Transport</keyword>
<name>A0A4Y2EZ94_ARAVE</name>
<dbReference type="Pfam" id="PF05281">
    <property type="entry name" value="Secretogranin_V"/>
    <property type="match status" value="1"/>
</dbReference>
<gene>
    <name evidence="10" type="primary">Scg5</name>
    <name evidence="10" type="ORF">AVEN_251612_1</name>
</gene>
<comment type="subcellular location">
    <subcellularLocation>
        <location evidence="1">Secreted</location>
    </subcellularLocation>
</comment>
<keyword evidence="5" id="KW-0964">Secreted</keyword>
<evidence type="ECO:0000313" key="10">
    <source>
        <dbReference type="EMBL" id="GBM33195.1"/>
    </source>
</evidence>
<evidence type="ECO:0000256" key="1">
    <source>
        <dbReference type="ARBA" id="ARBA00004613"/>
    </source>
</evidence>
<evidence type="ECO:0000256" key="2">
    <source>
        <dbReference type="ARBA" id="ARBA00006348"/>
    </source>
</evidence>
<evidence type="ECO:0000256" key="7">
    <source>
        <dbReference type="ARBA" id="ARBA00023157"/>
    </source>
</evidence>
<evidence type="ECO:0000256" key="3">
    <source>
        <dbReference type="ARBA" id="ARBA00019589"/>
    </source>
</evidence>
<evidence type="ECO:0000256" key="9">
    <source>
        <dbReference type="SAM" id="MobiDB-lite"/>
    </source>
</evidence>
<dbReference type="GO" id="GO:0005576">
    <property type="term" value="C:extracellular region"/>
    <property type="evidence" value="ECO:0007669"/>
    <property type="project" value="UniProtKB-SubCell"/>
</dbReference>
<proteinExistence type="inferred from homology"/>
<keyword evidence="8" id="KW-0143">Chaperone</keyword>
<dbReference type="PANTHER" id="PTHR12738">
    <property type="entry name" value="NEUROENDOCRINE PROTEIN 7B2"/>
    <property type="match status" value="1"/>
</dbReference>
<dbReference type="GO" id="GO:0030141">
    <property type="term" value="C:secretory granule"/>
    <property type="evidence" value="ECO:0007669"/>
    <property type="project" value="InterPro"/>
</dbReference>
<keyword evidence="11" id="KW-1185">Reference proteome</keyword>
<accession>A0A4Y2EZ94</accession>
<sequence>MEPSTPELGETWRPFWRLDSVVENIKRSCSDHRIVCVLIDWDRLCSANVLGISLWSFIHCASYGSDLPETFSHTTSNVGWVNTHLVETVSNHQKSMNSLIRFSACCLLFLISSSHSYDQLDSLTDNLLRDVMSRMGGPEGTLAVNFDDYPNLPSNSAPPQPEPRSFEARRDAILGREPSIRDQEYLQHSSLYGKQSVQGGAGEGYQRLKPDGSMKNVKIVKTDAALPAYCQPPNPCPLGYVADDGCLEQFENTAAFSREYQRSQDCMCDSEHMFDCPGATRENEIDALARSFENEGLAESTLDRFFQDMEIRDGHKIVAKKFFSHKPSNPFLEGEKLPVIAKKAPKSSIK</sequence>
<evidence type="ECO:0000256" key="4">
    <source>
        <dbReference type="ARBA" id="ARBA00022448"/>
    </source>
</evidence>
<protein>
    <recommendedName>
        <fullName evidence="3">Neuroendocrine protein 7B2</fullName>
    </recommendedName>
</protein>
<keyword evidence="6" id="KW-0732">Signal</keyword>
<dbReference type="InterPro" id="IPR007945">
    <property type="entry name" value="Secretogranin_V"/>
</dbReference>
<reference evidence="10 11" key="1">
    <citation type="journal article" date="2019" name="Sci. Rep.">
        <title>Orb-weaving spider Araneus ventricosus genome elucidates the spidroin gene catalogue.</title>
        <authorList>
            <person name="Kono N."/>
            <person name="Nakamura H."/>
            <person name="Ohtoshi R."/>
            <person name="Moran D.A.P."/>
            <person name="Shinohara A."/>
            <person name="Yoshida Y."/>
            <person name="Fujiwara M."/>
            <person name="Mori M."/>
            <person name="Tomita M."/>
            <person name="Arakawa K."/>
        </authorList>
    </citation>
    <scope>NUCLEOTIDE SEQUENCE [LARGE SCALE GENOMIC DNA]</scope>
</reference>